<protein>
    <recommendedName>
        <fullName evidence="7">TRAP transporter large permease protein</fullName>
    </recommendedName>
</protein>
<dbReference type="Pfam" id="PF06808">
    <property type="entry name" value="DctM"/>
    <property type="match status" value="1"/>
</dbReference>
<evidence type="ECO:0000256" key="7">
    <source>
        <dbReference type="RuleBase" id="RU369079"/>
    </source>
</evidence>
<evidence type="ECO:0000256" key="6">
    <source>
        <dbReference type="ARBA" id="ARBA00023136"/>
    </source>
</evidence>
<keyword evidence="2" id="KW-1003">Cell membrane</keyword>
<comment type="subcellular location">
    <subcellularLocation>
        <location evidence="1 7">Cell inner membrane</location>
        <topology evidence="1 7">Multi-pass membrane protein</topology>
    </subcellularLocation>
</comment>
<evidence type="ECO:0000256" key="1">
    <source>
        <dbReference type="ARBA" id="ARBA00004429"/>
    </source>
</evidence>
<dbReference type="PANTHER" id="PTHR33362:SF7">
    <property type="entry name" value="SLL1103 PROTEIN"/>
    <property type="match status" value="1"/>
</dbReference>
<feature type="transmembrane region" description="Helical" evidence="7">
    <location>
        <begin position="6"/>
        <end position="39"/>
    </location>
</feature>
<accession>A0A450Y7U2</accession>
<feature type="transmembrane region" description="Helical" evidence="7">
    <location>
        <begin position="261"/>
        <end position="277"/>
    </location>
</feature>
<dbReference type="GO" id="GO:0022857">
    <property type="term" value="F:transmembrane transporter activity"/>
    <property type="evidence" value="ECO:0007669"/>
    <property type="project" value="UniProtKB-UniRule"/>
</dbReference>
<feature type="transmembrane region" description="Helical" evidence="7">
    <location>
        <begin position="234"/>
        <end position="255"/>
    </location>
</feature>
<evidence type="ECO:0000256" key="5">
    <source>
        <dbReference type="ARBA" id="ARBA00022989"/>
    </source>
</evidence>
<evidence type="ECO:0000259" key="8">
    <source>
        <dbReference type="Pfam" id="PF06808"/>
    </source>
</evidence>
<feature type="domain" description="TRAP C4-dicarboxylate transport system permease DctM subunit" evidence="8">
    <location>
        <begin position="12"/>
        <end position="451"/>
    </location>
</feature>
<evidence type="ECO:0000313" key="9">
    <source>
        <dbReference type="EMBL" id="VFK37596.1"/>
    </source>
</evidence>
<sequence>MDVNEILVIAMFATFVAFLFTGFPVAFVLGGVGVLFAGVGYLSDQYFGTATGLDFLTLGLVVNRIYKIMDNWVLVSLPMFIFMGLMLDRSGVAQRMMHAMQTLFGTVRGGLAVTVTLMGVILAASTGIIGASVILLGMLSLPIMLRQGYDESLATGTICGAGCLGILIPPSIMLVIMADQLALSVGDLFMGAVFPGLILGSLYVGYILIIAYLRPQSAPLSRKRQPIRWHTVWDVIRAIIPPVGLIFVVLGSIFAGITTPTEASGVGALGTIFLAWFNKRLDLSVLREVLLSTYDTTAYIFAIFLGATCFSLVLRELGGDELIEAALTGLPFGQYGTILSILGMVFLLGFLLDWIEITLILLPLLSPVVTTLDFGIDGYGVVDEPSLIWFVLLVAVTLQTSFLTPPVGFALFYLKGVCPPAIELTHIYRGVFPFILLQLVGLAIVFFFPQLVVWLPSIAYR</sequence>
<comment type="function">
    <text evidence="7">Part of the tripartite ATP-independent periplasmic (TRAP) transport system.</text>
</comment>
<dbReference type="GO" id="GO:0005886">
    <property type="term" value="C:plasma membrane"/>
    <property type="evidence" value="ECO:0007669"/>
    <property type="project" value="UniProtKB-SubCell"/>
</dbReference>
<dbReference type="AlphaFoldDB" id="A0A450Y7U2"/>
<evidence type="ECO:0000256" key="4">
    <source>
        <dbReference type="ARBA" id="ARBA00022692"/>
    </source>
</evidence>
<organism evidence="9">
    <name type="scientific">Candidatus Kentrum sp. TC</name>
    <dbReference type="NCBI Taxonomy" id="2126339"/>
    <lineage>
        <taxon>Bacteria</taxon>
        <taxon>Pseudomonadati</taxon>
        <taxon>Pseudomonadota</taxon>
        <taxon>Gammaproteobacteria</taxon>
        <taxon>Candidatus Kentrum</taxon>
    </lineage>
</organism>
<dbReference type="NCBIfam" id="TIGR00786">
    <property type="entry name" value="dctM"/>
    <property type="match status" value="1"/>
</dbReference>
<proteinExistence type="inferred from homology"/>
<name>A0A450Y7U2_9GAMM</name>
<feature type="transmembrane region" description="Helical" evidence="7">
    <location>
        <begin position="72"/>
        <end position="90"/>
    </location>
</feature>
<feature type="transmembrane region" description="Helical" evidence="7">
    <location>
        <begin position="388"/>
        <end position="414"/>
    </location>
</feature>
<dbReference type="InterPro" id="IPR004681">
    <property type="entry name" value="TRAP_DctM"/>
</dbReference>
<comment type="subunit">
    <text evidence="7">The complex comprises the extracytoplasmic solute receptor protein and the two transmembrane proteins.</text>
</comment>
<dbReference type="EMBL" id="CAADFT010000001">
    <property type="protein sequence ID" value="VFK37596.1"/>
    <property type="molecule type" value="Genomic_DNA"/>
</dbReference>
<reference evidence="9" key="1">
    <citation type="submission" date="2019-02" db="EMBL/GenBank/DDBJ databases">
        <authorList>
            <person name="Gruber-Vodicka R. H."/>
            <person name="Seah K. B. B."/>
        </authorList>
    </citation>
    <scope>NUCLEOTIDE SEQUENCE</scope>
    <source>
        <strain evidence="9">BECK_BZ125</strain>
    </source>
</reference>
<keyword evidence="3 7" id="KW-0997">Cell inner membrane</keyword>
<feature type="transmembrane region" description="Helical" evidence="7">
    <location>
        <begin position="289"/>
        <end position="314"/>
    </location>
</feature>
<keyword evidence="7" id="KW-0813">Transport</keyword>
<feature type="transmembrane region" description="Helical" evidence="7">
    <location>
        <begin position="46"/>
        <end position="66"/>
    </location>
</feature>
<dbReference type="PANTHER" id="PTHR33362">
    <property type="entry name" value="SIALIC ACID TRAP TRANSPORTER PERMEASE PROTEIN SIAT-RELATED"/>
    <property type="match status" value="1"/>
</dbReference>
<comment type="similarity">
    <text evidence="7">Belongs to the TRAP transporter large permease family.</text>
</comment>
<feature type="transmembrane region" description="Helical" evidence="7">
    <location>
        <begin position="188"/>
        <end position="213"/>
    </location>
</feature>
<dbReference type="InterPro" id="IPR010656">
    <property type="entry name" value="DctM"/>
</dbReference>
<keyword evidence="5 7" id="KW-1133">Transmembrane helix</keyword>
<feature type="transmembrane region" description="Helical" evidence="7">
    <location>
        <begin position="334"/>
        <end position="352"/>
    </location>
</feature>
<feature type="transmembrane region" description="Helical" evidence="7">
    <location>
        <begin position="152"/>
        <end position="176"/>
    </location>
</feature>
<evidence type="ECO:0000256" key="3">
    <source>
        <dbReference type="ARBA" id="ARBA00022519"/>
    </source>
</evidence>
<feature type="transmembrane region" description="Helical" evidence="7">
    <location>
        <begin position="434"/>
        <end position="455"/>
    </location>
</feature>
<keyword evidence="4 7" id="KW-0812">Transmembrane</keyword>
<keyword evidence="6 7" id="KW-0472">Membrane</keyword>
<feature type="transmembrane region" description="Helical" evidence="7">
    <location>
        <begin position="359"/>
        <end position="376"/>
    </location>
</feature>
<evidence type="ECO:0000256" key="2">
    <source>
        <dbReference type="ARBA" id="ARBA00022475"/>
    </source>
</evidence>
<gene>
    <name evidence="9" type="ORF">BECKTC1821E_GA0114239_100126</name>
</gene>